<evidence type="ECO:0000256" key="4">
    <source>
        <dbReference type="PROSITE-ProRule" id="PRU00335"/>
    </source>
</evidence>
<dbReference type="HOGENOM" id="CLU_069356_44_0_11"/>
<organism evidence="6 7">
    <name type="scientific">Collinsella stercoris DSM 13279</name>
    <dbReference type="NCBI Taxonomy" id="445975"/>
    <lineage>
        <taxon>Bacteria</taxon>
        <taxon>Bacillati</taxon>
        <taxon>Actinomycetota</taxon>
        <taxon>Coriobacteriia</taxon>
        <taxon>Coriobacteriales</taxon>
        <taxon>Coriobacteriaceae</taxon>
        <taxon>Collinsella</taxon>
    </lineage>
</organism>
<dbReference type="GO" id="GO:0003700">
    <property type="term" value="F:DNA-binding transcription factor activity"/>
    <property type="evidence" value="ECO:0007669"/>
    <property type="project" value="TreeGrafter"/>
</dbReference>
<evidence type="ECO:0000259" key="5">
    <source>
        <dbReference type="PROSITE" id="PS50977"/>
    </source>
</evidence>
<evidence type="ECO:0000313" key="7">
    <source>
        <dbReference type="Proteomes" id="UP000003560"/>
    </source>
</evidence>
<keyword evidence="3" id="KW-0804">Transcription</keyword>
<evidence type="ECO:0000256" key="3">
    <source>
        <dbReference type="ARBA" id="ARBA00023163"/>
    </source>
</evidence>
<evidence type="ECO:0000313" key="6">
    <source>
        <dbReference type="EMBL" id="EEA91622.1"/>
    </source>
</evidence>
<accession>B6G7Z6</accession>
<comment type="caution">
    <text evidence="6">The sequence shown here is derived from an EMBL/GenBank/DDBJ whole genome shotgun (WGS) entry which is preliminary data.</text>
</comment>
<dbReference type="SUPFAM" id="SSF46689">
    <property type="entry name" value="Homeodomain-like"/>
    <property type="match status" value="1"/>
</dbReference>
<dbReference type="Proteomes" id="UP000003560">
    <property type="component" value="Unassembled WGS sequence"/>
</dbReference>
<dbReference type="PANTHER" id="PTHR30055:SF240">
    <property type="entry name" value="HTH-TYPE TRANSCRIPTIONAL REGULATOR ACRR"/>
    <property type="match status" value="1"/>
</dbReference>
<dbReference type="PROSITE" id="PS50977">
    <property type="entry name" value="HTH_TETR_2"/>
    <property type="match status" value="1"/>
</dbReference>
<dbReference type="GeneID" id="98002566"/>
<dbReference type="Pfam" id="PF00440">
    <property type="entry name" value="TetR_N"/>
    <property type="match status" value="1"/>
</dbReference>
<feature type="domain" description="HTH tetR-type" evidence="5">
    <location>
        <begin position="21"/>
        <end position="81"/>
    </location>
</feature>
<evidence type="ECO:0000256" key="1">
    <source>
        <dbReference type="ARBA" id="ARBA00023015"/>
    </source>
</evidence>
<dbReference type="AlphaFoldDB" id="B6G7Z6"/>
<reference evidence="6 7" key="2">
    <citation type="submission" date="2008-10" db="EMBL/GenBank/DDBJ databases">
        <authorList>
            <person name="Fulton L."/>
            <person name="Clifton S."/>
            <person name="Fulton B."/>
            <person name="Xu J."/>
            <person name="Minx P."/>
            <person name="Pepin K.H."/>
            <person name="Johnson M."/>
            <person name="Thiruvilangam P."/>
            <person name="Bhonagiri V."/>
            <person name="Nash W.E."/>
            <person name="Mardis E.R."/>
            <person name="Wilson R.K."/>
        </authorList>
    </citation>
    <scope>NUCLEOTIDE SEQUENCE [LARGE SCALE GENOMIC DNA]</scope>
    <source>
        <strain evidence="6 7">DSM 13279</strain>
    </source>
</reference>
<dbReference type="InterPro" id="IPR001647">
    <property type="entry name" value="HTH_TetR"/>
</dbReference>
<keyword evidence="1" id="KW-0805">Transcription regulation</keyword>
<gene>
    <name evidence="6" type="ORF">COLSTE_00177</name>
</gene>
<dbReference type="eggNOG" id="COG1309">
    <property type="taxonomic scope" value="Bacteria"/>
</dbReference>
<feature type="DNA-binding region" description="H-T-H motif" evidence="4">
    <location>
        <begin position="44"/>
        <end position="63"/>
    </location>
</feature>
<reference evidence="6 7" key="1">
    <citation type="submission" date="2008-10" db="EMBL/GenBank/DDBJ databases">
        <title>Draft genome sequence of Collinsella stercoris (DSM 13279).</title>
        <authorList>
            <person name="Sudarsanam P."/>
            <person name="Ley R."/>
            <person name="Guruge J."/>
            <person name="Turnbaugh P.J."/>
            <person name="Mahowald M."/>
            <person name="Liep D."/>
            <person name="Gordon J."/>
        </authorList>
    </citation>
    <scope>NUCLEOTIDE SEQUENCE [LARGE SCALE GENOMIC DNA]</scope>
    <source>
        <strain evidence="6 7">DSM 13279</strain>
    </source>
</reference>
<dbReference type="STRING" id="445975.COLSTE_00177"/>
<proteinExistence type="predicted"/>
<evidence type="ECO:0000256" key="2">
    <source>
        <dbReference type="ARBA" id="ARBA00023125"/>
    </source>
</evidence>
<dbReference type="EMBL" id="ABXJ01000012">
    <property type="protein sequence ID" value="EEA91622.1"/>
    <property type="molecule type" value="Genomic_DNA"/>
</dbReference>
<dbReference type="PRINTS" id="PR00455">
    <property type="entry name" value="HTHTETR"/>
</dbReference>
<dbReference type="GO" id="GO:0000976">
    <property type="term" value="F:transcription cis-regulatory region binding"/>
    <property type="evidence" value="ECO:0007669"/>
    <property type="project" value="TreeGrafter"/>
</dbReference>
<dbReference type="RefSeq" id="WP_006719688.1">
    <property type="nucleotide sequence ID" value="NZ_CP085935.1"/>
</dbReference>
<sequence length="215" mass="24013">MTETSPKKSVRTAAKRSVAAQERLDQIVQAAVRLINERGYTGMSLQAVADAVGISQPGVLHYVGSKHGLLLEVIRHYYDRCSSADDYVSLFAPGGALEGQQPKIPEYCRLVVAENNNQPELVMLFQTLNTEGMSTASPMHDYFNKRSKNITDPEQKIAWSVPEGVNAHDTFSCAMAAMYGLEGRWVARPDEIDYPAEWAKFEDVLFPLPLWEGYR</sequence>
<dbReference type="Gene3D" id="1.10.357.10">
    <property type="entry name" value="Tetracycline Repressor, domain 2"/>
    <property type="match status" value="1"/>
</dbReference>
<name>B6G7Z6_9ACTN</name>
<keyword evidence="7" id="KW-1185">Reference proteome</keyword>
<dbReference type="PANTHER" id="PTHR30055">
    <property type="entry name" value="HTH-TYPE TRANSCRIPTIONAL REGULATOR RUTR"/>
    <property type="match status" value="1"/>
</dbReference>
<dbReference type="InterPro" id="IPR050109">
    <property type="entry name" value="HTH-type_TetR-like_transc_reg"/>
</dbReference>
<dbReference type="OrthoDB" id="7505659at2"/>
<keyword evidence="2 4" id="KW-0238">DNA-binding</keyword>
<dbReference type="InterPro" id="IPR009057">
    <property type="entry name" value="Homeodomain-like_sf"/>
</dbReference>
<protein>
    <submittedName>
        <fullName evidence="6">Transcriptional regulator, TetR family</fullName>
    </submittedName>
</protein>